<name>A0ABR9QV63_9FIRM</name>
<feature type="transmembrane region" description="Helical" evidence="1">
    <location>
        <begin position="114"/>
        <end position="133"/>
    </location>
</feature>
<dbReference type="Proteomes" id="UP001516588">
    <property type="component" value="Unassembled WGS sequence"/>
</dbReference>
<gene>
    <name evidence="2" type="ORF">INF20_00470</name>
</gene>
<organism evidence="2 3">
    <name type="scientific">Gallibacter intestinalis</name>
    <dbReference type="NCBI Taxonomy" id="2779356"/>
    <lineage>
        <taxon>Bacteria</taxon>
        <taxon>Bacillati</taxon>
        <taxon>Bacillota</taxon>
        <taxon>Clostridia</taxon>
        <taxon>Eubacteriales</taxon>
        <taxon>Eubacteriaceae</taxon>
        <taxon>Gallibacter</taxon>
    </lineage>
</organism>
<evidence type="ECO:0000313" key="3">
    <source>
        <dbReference type="Proteomes" id="UP001516588"/>
    </source>
</evidence>
<comment type="caution">
    <text evidence="2">The sequence shown here is derived from an EMBL/GenBank/DDBJ whole genome shotgun (WGS) entry which is preliminary data.</text>
</comment>
<keyword evidence="1" id="KW-0472">Membrane</keyword>
<feature type="transmembrane region" description="Helical" evidence="1">
    <location>
        <begin position="34"/>
        <end position="51"/>
    </location>
</feature>
<protein>
    <submittedName>
        <fullName evidence="2">DUF1097 domain-containing protein</fullName>
    </submittedName>
</protein>
<dbReference type="RefSeq" id="WP_226384431.1">
    <property type="nucleotide sequence ID" value="NZ_JADCKA010000001.1"/>
</dbReference>
<feature type="transmembrane region" description="Helical" evidence="1">
    <location>
        <begin position="58"/>
        <end position="81"/>
    </location>
</feature>
<feature type="transmembrane region" description="Helical" evidence="1">
    <location>
        <begin position="139"/>
        <end position="160"/>
    </location>
</feature>
<sequence length="169" mass="18253">MSKKATFVWCIVLGLLDGIYCVICSHIPHVQNYMWIGFISLPIYFCGGAVLKEMPKYFLCACSGVGWGCLTLWLLGLGFFASADANMLIIVTVVVLIACFVHLGIFTENVAKGVLSHGPMMFGGFAAIFSQGIAEWPWVILTLTMGLVLGWIMGAVAAPIGKLVDGKQE</sequence>
<evidence type="ECO:0000313" key="2">
    <source>
        <dbReference type="EMBL" id="MBE5034763.1"/>
    </source>
</evidence>
<dbReference type="InterPro" id="IPR009476">
    <property type="entry name" value="DUF1097"/>
</dbReference>
<proteinExistence type="predicted"/>
<feature type="transmembrane region" description="Helical" evidence="1">
    <location>
        <begin position="87"/>
        <end position="107"/>
    </location>
</feature>
<reference evidence="2 3" key="1">
    <citation type="submission" date="2020-10" db="EMBL/GenBank/DDBJ databases">
        <title>ChiBAC.</title>
        <authorList>
            <person name="Zenner C."/>
            <person name="Hitch T.C.A."/>
            <person name="Clavel T."/>
        </authorList>
    </citation>
    <scope>NUCLEOTIDE SEQUENCE [LARGE SCALE GENOMIC DNA]</scope>
    <source>
        <strain evidence="2 3">DSM 108706</strain>
    </source>
</reference>
<keyword evidence="3" id="KW-1185">Reference proteome</keyword>
<keyword evidence="1" id="KW-1133">Transmembrane helix</keyword>
<evidence type="ECO:0000256" key="1">
    <source>
        <dbReference type="SAM" id="Phobius"/>
    </source>
</evidence>
<accession>A0ABR9QV63</accession>
<keyword evidence="1" id="KW-0812">Transmembrane</keyword>
<dbReference type="EMBL" id="JADCKA010000001">
    <property type="protein sequence ID" value="MBE5034763.1"/>
    <property type="molecule type" value="Genomic_DNA"/>
</dbReference>
<dbReference type="Pfam" id="PF06496">
    <property type="entry name" value="DUF1097"/>
    <property type="match status" value="1"/>
</dbReference>